<dbReference type="EMBL" id="JARUMK010000001">
    <property type="protein sequence ID" value="MEH0561836.1"/>
    <property type="molecule type" value="Genomic_DNA"/>
</dbReference>
<organism evidence="1 2">
    <name type="scientific">Streptomyces silvae</name>
    <dbReference type="NCBI Taxonomy" id="2803812"/>
    <lineage>
        <taxon>Bacteria</taxon>
        <taxon>Bacillati</taxon>
        <taxon>Actinomycetota</taxon>
        <taxon>Actinomycetes</taxon>
        <taxon>Kitasatosporales</taxon>
        <taxon>Streptomycetaceae</taxon>
        <taxon>Streptomyces</taxon>
    </lineage>
</organism>
<evidence type="ECO:0000313" key="2">
    <source>
        <dbReference type="Proteomes" id="UP001382181"/>
    </source>
</evidence>
<dbReference type="Proteomes" id="UP001382181">
    <property type="component" value="Unassembled WGS sequence"/>
</dbReference>
<gene>
    <name evidence="1" type="ORF">QBA37_21760</name>
</gene>
<evidence type="ECO:0000313" key="1">
    <source>
        <dbReference type="EMBL" id="MEH0561836.1"/>
    </source>
</evidence>
<proteinExistence type="predicted"/>
<comment type="caution">
    <text evidence="1">The sequence shown here is derived from an EMBL/GenBank/DDBJ whole genome shotgun (WGS) entry which is preliminary data.</text>
</comment>
<sequence length="725" mass="77734">MAAEMMTAQELTDLRLGTLDTAVSDWEKMHGKLDTLATGGGGGVSAKALETQAKAADWSGANATISKEFVTKIAVEFQDVAGQAKSVLGILRDASAAFKKHKTALRTIIDDLAKHHIYINDKGGAIASVPSGAAAGKGDIPTPTDEELAVAERRVKRVLWEASETDRIAARALRALAKNKHDFTGDGPGGLKEADDRQGKADADYWAKKAQESNPGEWSDAEIARFNETLKDQRDNPGFSERFATTLGGEGTLQFWRDMAAPPGGAVEGDRAKTLAEVQDNLSMTLATATQSESPAMDTWKREVIAAGDKPFPIQGLPMGPNGYQVMSSLMDKGKFDDEFLNDYGDSLLKYEREYPGDPEVAWRDTANLNYPPTDEPNDPFVGFMEGLGHNPEASLDFFNDSTTADGKEMDNWDYLVAKGDDARAWPPGEDGKPLGHDALGHALESATIGVPHESDATPPKHSAGSAELVNRIVGEYGKNHDVLKDSPLSDSLGNITAEYMRDVQDGMNSGRPIDTYGSNANLGSGDLPDGALKDFLAGVGKDPDAYGAIINSQQAVTTELINDVYQDKAKFDEVSVEVGNRVTPGAEIAGIMAESRTQAVYDDKIAADAEFNESLATTDKWADRAIDMGLSRFPVAGDAAGMIIGDIKEVVVDHYTRDSSDEAGQERSDFLERQRANSADAIYDATYQRAIAAGVDHENASSQADAAARHVKEGYAMGRQRAGS</sequence>
<reference evidence="1 2" key="1">
    <citation type="submission" date="2023-04" db="EMBL/GenBank/DDBJ databases">
        <title>Genomic diversity of scab-causing Streptomyces spp. in the province of Quebec, Canada.</title>
        <authorList>
            <person name="Biessy A."/>
            <person name="Cadieux M."/>
            <person name="Ciotola M."/>
            <person name="Filion M."/>
        </authorList>
    </citation>
    <scope>NUCLEOTIDE SEQUENCE [LARGE SCALE GENOMIC DNA]</scope>
    <source>
        <strain evidence="1 2">B21-103</strain>
    </source>
</reference>
<name>A0ABU8A604_9ACTN</name>
<accession>A0ABU8A604</accession>
<protein>
    <recommendedName>
        <fullName evidence="3">AG2 protein</fullName>
    </recommendedName>
</protein>
<evidence type="ECO:0008006" key="3">
    <source>
        <dbReference type="Google" id="ProtNLM"/>
    </source>
</evidence>
<keyword evidence="2" id="KW-1185">Reference proteome</keyword>
<dbReference type="RefSeq" id="WP_319221122.1">
    <property type="nucleotide sequence ID" value="NZ_JARUMK010000001.1"/>
</dbReference>